<feature type="transmembrane region" description="Helical" evidence="9">
    <location>
        <begin position="288"/>
        <end position="315"/>
    </location>
</feature>
<sequence length="370" mass="42873">MEGLTTVAPESHTYFAEFADIHNWTDLLEFLNHTFAFCDVDLDENAKRVVIFILYLIIFVGGLVANLLVVWVNWQSWRSRSTINIYILNMALADLGVVLSLPIWMLEVVLDYTWLWGGFLCRFTHYFYFANMYASIFFLTGLSVDRYLSTVSTSLFWRQNQKKIRWAICATIWVLAVLLPLPEVVHMQIVDTSDPICLFLAPFETYDEWALAVSLLTTIIGFLIPFPVIAIFNILTARYIKSSNKPESRRHCRLIYAYILVFLISWLPYHVTLTLLTLQGSHIFLNCYFVHLLYFFYDLIDCFSLLHCLANPILYNFLSKNFRGKLITAVVKYIPKEHMTKKEGEASTSTTGHSIVITKENLQSNSEKWG</sequence>
<dbReference type="InterPro" id="IPR047143">
    <property type="entry name" value="GPER1-like"/>
</dbReference>
<dbReference type="Pfam" id="PF00001">
    <property type="entry name" value="7tm_1"/>
    <property type="match status" value="1"/>
</dbReference>
<dbReference type="CDD" id="cd14988">
    <property type="entry name" value="7tmA_GPR182"/>
    <property type="match status" value="1"/>
</dbReference>
<evidence type="ECO:0000256" key="2">
    <source>
        <dbReference type="ARBA" id="ARBA00022475"/>
    </source>
</evidence>
<dbReference type="InterPro" id="IPR000276">
    <property type="entry name" value="GPCR_Rhodpsn"/>
</dbReference>
<keyword evidence="4 9" id="KW-1133">Transmembrane helix</keyword>
<dbReference type="PRINTS" id="PR00643">
    <property type="entry name" value="G10DORPHANR"/>
</dbReference>
<comment type="caution">
    <text evidence="11">The sequence shown here is derived from an EMBL/GenBank/DDBJ whole genome shotgun (WGS) entry which is preliminary data.</text>
</comment>
<evidence type="ECO:0000256" key="9">
    <source>
        <dbReference type="SAM" id="Phobius"/>
    </source>
</evidence>
<accession>A0AAV7S8K4</accession>
<keyword evidence="7" id="KW-0675">Receptor</keyword>
<feature type="transmembrane region" description="Helical" evidence="9">
    <location>
        <begin position="126"/>
        <end position="144"/>
    </location>
</feature>
<dbReference type="PRINTS" id="PR00237">
    <property type="entry name" value="GPCRRHODOPSN"/>
</dbReference>
<dbReference type="EMBL" id="JANPWB010000008">
    <property type="protein sequence ID" value="KAJ1160403.1"/>
    <property type="molecule type" value="Genomic_DNA"/>
</dbReference>
<comment type="subcellular location">
    <subcellularLocation>
        <location evidence="1">Cell membrane</location>
        <topology evidence="1">Multi-pass membrane protein</topology>
    </subcellularLocation>
</comment>
<dbReference type="PROSITE" id="PS50262">
    <property type="entry name" value="G_PROTEIN_RECEP_F1_2"/>
    <property type="match status" value="1"/>
</dbReference>
<feature type="transmembrane region" description="Helical" evidence="9">
    <location>
        <begin position="49"/>
        <end position="74"/>
    </location>
</feature>
<evidence type="ECO:0000313" key="11">
    <source>
        <dbReference type="EMBL" id="KAJ1160403.1"/>
    </source>
</evidence>
<evidence type="ECO:0000256" key="5">
    <source>
        <dbReference type="ARBA" id="ARBA00023040"/>
    </source>
</evidence>
<evidence type="ECO:0000256" key="3">
    <source>
        <dbReference type="ARBA" id="ARBA00022692"/>
    </source>
</evidence>
<proteinExistence type="predicted"/>
<feature type="domain" description="G-protein coupled receptors family 1 profile" evidence="10">
    <location>
        <begin position="65"/>
        <end position="315"/>
    </location>
</feature>
<keyword evidence="6 9" id="KW-0472">Membrane</keyword>
<dbReference type="PANTHER" id="PTHR24226:SF0">
    <property type="entry name" value="G-PROTEIN COUPLED RECEPTOR 182"/>
    <property type="match status" value="1"/>
</dbReference>
<evidence type="ECO:0000313" key="12">
    <source>
        <dbReference type="Proteomes" id="UP001066276"/>
    </source>
</evidence>
<keyword evidence="8" id="KW-0807">Transducer</keyword>
<feature type="transmembrane region" description="Helical" evidence="9">
    <location>
        <begin position="164"/>
        <end position="181"/>
    </location>
</feature>
<dbReference type="PANTHER" id="PTHR24226">
    <property type="entry name" value="G-PROTEIN COUPLED RECEPTOR 182 AND ESTROGEN RECEPTOR 1"/>
    <property type="match status" value="1"/>
</dbReference>
<reference evidence="11" key="1">
    <citation type="journal article" date="2022" name="bioRxiv">
        <title>Sequencing and chromosome-scale assembly of the giantPleurodeles waltlgenome.</title>
        <authorList>
            <person name="Brown T."/>
            <person name="Elewa A."/>
            <person name="Iarovenko S."/>
            <person name="Subramanian E."/>
            <person name="Araus A.J."/>
            <person name="Petzold A."/>
            <person name="Susuki M."/>
            <person name="Suzuki K.-i.T."/>
            <person name="Hayashi T."/>
            <person name="Toyoda A."/>
            <person name="Oliveira C."/>
            <person name="Osipova E."/>
            <person name="Leigh N.D."/>
            <person name="Simon A."/>
            <person name="Yun M.H."/>
        </authorList>
    </citation>
    <scope>NUCLEOTIDE SEQUENCE</scope>
    <source>
        <strain evidence="11">20211129_DDA</strain>
        <tissue evidence="11">Liver</tissue>
    </source>
</reference>
<dbReference type="GO" id="GO:0005886">
    <property type="term" value="C:plasma membrane"/>
    <property type="evidence" value="ECO:0007669"/>
    <property type="project" value="UniProtKB-SubCell"/>
</dbReference>
<keyword evidence="3 9" id="KW-0812">Transmembrane</keyword>
<dbReference type="Proteomes" id="UP001066276">
    <property type="component" value="Chromosome 4_2"/>
</dbReference>
<keyword evidence="5" id="KW-0297">G-protein coupled receptor</keyword>
<evidence type="ECO:0000256" key="8">
    <source>
        <dbReference type="ARBA" id="ARBA00023224"/>
    </source>
</evidence>
<evidence type="ECO:0000256" key="7">
    <source>
        <dbReference type="ARBA" id="ARBA00023170"/>
    </source>
</evidence>
<evidence type="ECO:0000259" key="10">
    <source>
        <dbReference type="PROSITE" id="PS50262"/>
    </source>
</evidence>
<dbReference type="SUPFAM" id="SSF81321">
    <property type="entry name" value="Family A G protein-coupled receptor-like"/>
    <property type="match status" value="1"/>
</dbReference>
<name>A0AAV7S8K4_PLEWA</name>
<keyword evidence="2" id="KW-1003">Cell membrane</keyword>
<organism evidence="11 12">
    <name type="scientific">Pleurodeles waltl</name>
    <name type="common">Iberian ribbed newt</name>
    <dbReference type="NCBI Taxonomy" id="8319"/>
    <lineage>
        <taxon>Eukaryota</taxon>
        <taxon>Metazoa</taxon>
        <taxon>Chordata</taxon>
        <taxon>Craniata</taxon>
        <taxon>Vertebrata</taxon>
        <taxon>Euteleostomi</taxon>
        <taxon>Amphibia</taxon>
        <taxon>Batrachia</taxon>
        <taxon>Caudata</taxon>
        <taxon>Salamandroidea</taxon>
        <taxon>Salamandridae</taxon>
        <taxon>Pleurodelinae</taxon>
        <taxon>Pleurodeles</taxon>
    </lineage>
</organism>
<dbReference type="Gene3D" id="1.20.1070.10">
    <property type="entry name" value="Rhodopsin 7-helix transmembrane proteins"/>
    <property type="match status" value="1"/>
</dbReference>
<evidence type="ECO:0000256" key="6">
    <source>
        <dbReference type="ARBA" id="ARBA00023136"/>
    </source>
</evidence>
<evidence type="ECO:0000256" key="4">
    <source>
        <dbReference type="ARBA" id="ARBA00022989"/>
    </source>
</evidence>
<dbReference type="InterPro" id="IPR001350">
    <property type="entry name" value="G10D_rcpt"/>
</dbReference>
<dbReference type="GO" id="GO:0004930">
    <property type="term" value="F:G protein-coupled receptor activity"/>
    <property type="evidence" value="ECO:0007669"/>
    <property type="project" value="UniProtKB-KW"/>
</dbReference>
<dbReference type="AlphaFoldDB" id="A0AAV7S8K4"/>
<feature type="transmembrane region" description="Helical" evidence="9">
    <location>
        <begin position="209"/>
        <end position="235"/>
    </location>
</feature>
<keyword evidence="12" id="KW-1185">Reference proteome</keyword>
<protein>
    <recommendedName>
        <fullName evidence="10">G-protein coupled receptors family 1 profile domain-containing protein</fullName>
    </recommendedName>
</protein>
<gene>
    <name evidence="11" type="ORF">NDU88_000905</name>
</gene>
<evidence type="ECO:0000256" key="1">
    <source>
        <dbReference type="ARBA" id="ARBA00004651"/>
    </source>
</evidence>
<feature type="transmembrane region" description="Helical" evidence="9">
    <location>
        <begin position="86"/>
        <end position="106"/>
    </location>
</feature>
<feature type="transmembrane region" description="Helical" evidence="9">
    <location>
        <begin position="255"/>
        <end position="276"/>
    </location>
</feature>
<dbReference type="InterPro" id="IPR017452">
    <property type="entry name" value="GPCR_Rhodpsn_7TM"/>
</dbReference>